<name>A0AA36HA28_CYLNA</name>
<evidence type="ECO:0000313" key="2">
    <source>
        <dbReference type="EMBL" id="CAJ0606946.1"/>
    </source>
</evidence>
<dbReference type="Proteomes" id="UP001176961">
    <property type="component" value="Unassembled WGS sequence"/>
</dbReference>
<feature type="region of interest" description="Disordered" evidence="1">
    <location>
        <begin position="1"/>
        <end position="33"/>
    </location>
</feature>
<reference evidence="2" key="1">
    <citation type="submission" date="2023-07" db="EMBL/GenBank/DDBJ databases">
        <authorList>
            <consortium name="CYATHOMIX"/>
        </authorList>
    </citation>
    <scope>NUCLEOTIDE SEQUENCE</scope>
    <source>
        <strain evidence="2">N/A</strain>
    </source>
</reference>
<proteinExistence type="predicted"/>
<evidence type="ECO:0000256" key="1">
    <source>
        <dbReference type="SAM" id="MobiDB-lite"/>
    </source>
</evidence>
<protein>
    <submittedName>
        <fullName evidence="2">Uncharacterized protein</fullName>
    </submittedName>
</protein>
<dbReference type="EMBL" id="CATQJL010000316">
    <property type="protein sequence ID" value="CAJ0606946.1"/>
    <property type="molecule type" value="Genomic_DNA"/>
</dbReference>
<dbReference type="AlphaFoldDB" id="A0AA36HA28"/>
<accession>A0AA36HA28</accession>
<keyword evidence="3" id="KW-1185">Reference proteome</keyword>
<feature type="compositionally biased region" description="Basic and acidic residues" evidence="1">
    <location>
        <begin position="9"/>
        <end position="25"/>
    </location>
</feature>
<gene>
    <name evidence="2" type="ORF">CYNAS_LOCUS18929</name>
</gene>
<organism evidence="2 3">
    <name type="scientific">Cylicocyclus nassatus</name>
    <name type="common">Nematode worm</name>
    <dbReference type="NCBI Taxonomy" id="53992"/>
    <lineage>
        <taxon>Eukaryota</taxon>
        <taxon>Metazoa</taxon>
        <taxon>Ecdysozoa</taxon>
        <taxon>Nematoda</taxon>
        <taxon>Chromadorea</taxon>
        <taxon>Rhabditida</taxon>
        <taxon>Rhabditina</taxon>
        <taxon>Rhabditomorpha</taxon>
        <taxon>Strongyloidea</taxon>
        <taxon>Strongylidae</taxon>
        <taxon>Cylicocyclus</taxon>
    </lineage>
</organism>
<evidence type="ECO:0000313" key="3">
    <source>
        <dbReference type="Proteomes" id="UP001176961"/>
    </source>
</evidence>
<sequence length="98" mass="11112">MNAKVTRALNERKLTSTRSMRERRQQPARRRHRRTALTNGFRAVDALRLKLKLAGDATACLVGAQNVEDYGLAIMNKSFVNCPGYFQGICLQLPMVLY</sequence>
<comment type="caution">
    <text evidence="2">The sequence shown here is derived from an EMBL/GenBank/DDBJ whole genome shotgun (WGS) entry which is preliminary data.</text>
</comment>